<dbReference type="STRING" id="318479.A0A0N4URE2"/>
<evidence type="ECO:0000313" key="4">
    <source>
        <dbReference type="Proteomes" id="UP000274756"/>
    </source>
</evidence>
<proteinExistence type="predicted"/>
<evidence type="ECO:0000259" key="1">
    <source>
        <dbReference type="SMART" id="SM00198"/>
    </source>
</evidence>
<evidence type="ECO:0000313" key="3">
    <source>
        <dbReference type="Proteomes" id="UP000038040"/>
    </source>
</evidence>
<keyword evidence="4" id="KW-1185">Reference proteome</keyword>
<accession>A0A0N4URE2</accession>
<evidence type="ECO:0000313" key="5">
    <source>
        <dbReference type="WBParaSite" id="DME_0001061801-mRNA-1"/>
    </source>
</evidence>
<sequence>MRHIQLWNCELEYKANKYIERCQFKLSRTVSREVVQNAYMYFYRKTEESLQTGFSFETSDDVYYHEIIGINDKEWKLATEIGCSMKLCSKPGESLRLFLCLYKLRSSKPAKSTFKSLPQISTSSKLPASEDLAVSSPMDILKINSMENEGDCQGSKIVAVTKQKIINRFNWLRKLIIFAIMQATGSTFHYASDFSFRWNCFLEELSTQSAKNCSLGPSKDALESGFDESRQVYWDNSGKILNESLILDAITTWWKSGSADNYIEDLESLDSEAFVENRVFFIQLANKETTYFGCGLADCQADGRNMQMVVCHYPRIETKKLTELWRTLNLHVDKIGEIIREHP</sequence>
<dbReference type="Proteomes" id="UP000038040">
    <property type="component" value="Unplaced"/>
</dbReference>
<dbReference type="AlphaFoldDB" id="A0A0N4URE2"/>
<dbReference type="EMBL" id="UYYG01001282">
    <property type="protein sequence ID" value="VDN60964.1"/>
    <property type="molecule type" value="Genomic_DNA"/>
</dbReference>
<dbReference type="InterPro" id="IPR035940">
    <property type="entry name" value="CAP_sf"/>
</dbReference>
<dbReference type="Gene3D" id="3.40.33.10">
    <property type="entry name" value="CAP"/>
    <property type="match status" value="2"/>
</dbReference>
<dbReference type="SUPFAM" id="SSF55797">
    <property type="entry name" value="PR-1-like"/>
    <property type="match status" value="2"/>
</dbReference>
<reference evidence="5" key="1">
    <citation type="submission" date="2017-02" db="UniProtKB">
        <authorList>
            <consortium name="WormBaseParasite"/>
        </authorList>
    </citation>
    <scope>IDENTIFICATION</scope>
</reference>
<evidence type="ECO:0000313" key="2">
    <source>
        <dbReference type="EMBL" id="VDN60964.1"/>
    </source>
</evidence>
<gene>
    <name evidence="2" type="ORF">DME_LOCUS10937</name>
</gene>
<organism evidence="3 5">
    <name type="scientific">Dracunculus medinensis</name>
    <name type="common">Guinea worm</name>
    <dbReference type="NCBI Taxonomy" id="318479"/>
    <lineage>
        <taxon>Eukaryota</taxon>
        <taxon>Metazoa</taxon>
        <taxon>Ecdysozoa</taxon>
        <taxon>Nematoda</taxon>
        <taxon>Chromadorea</taxon>
        <taxon>Rhabditida</taxon>
        <taxon>Spirurina</taxon>
        <taxon>Dracunculoidea</taxon>
        <taxon>Dracunculidae</taxon>
        <taxon>Dracunculus</taxon>
    </lineage>
</organism>
<dbReference type="Proteomes" id="UP000274756">
    <property type="component" value="Unassembled WGS sequence"/>
</dbReference>
<dbReference type="WBParaSite" id="DME_0001061801-mRNA-1">
    <property type="protein sequence ID" value="DME_0001061801-mRNA-1"/>
    <property type="gene ID" value="DME_0001061801"/>
</dbReference>
<dbReference type="SMART" id="SM00198">
    <property type="entry name" value="SCP"/>
    <property type="match status" value="1"/>
</dbReference>
<reference evidence="2 4" key="2">
    <citation type="submission" date="2018-11" db="EMBL/GenBank/DDBJ databases">
        <authorList>
            <consortium name="Pathogen Informatics"/>
        </authorList>
    </citation>
    <scope>NUCLEOTIDE SEQUENCE [LARGE SCALE GENOMIC DNA]</scope>
</reference>
<dbReference type="InterPro" id="IPR014044">
    <property type="entry name" value="CAP_dom"/>
</dbReference>
<name>A0A0N4URE2_DRAME</name>
<feature type="domain" description="SCP" evidence="1">
    <location>
        <begin position="160"/>
        <end position="320"/>
    </location>
</feature>
<dbReference type="CDD" id="cd05380">
    <property type="entry name" value="CAP_euk"/>
    <property type="match status" value="2"/>
</dbReference>
<dbReference type="Pfam" id="PF00188">
    <property type="entry name" value="CAP"/>
    <property type="match status" value="1"/>
</dbReference>
<protein>
    <submittedName>
        <fullName evidence="5">SCP domain-containing protein</fullName>
    </submittedName>
</protein>